<evidence type="ECO:0000313" key="1">
    <source>
        <dbReference type="EMBL" id="TLS53959.1"/>
    </source>
</evidence>
<dbReference type="AlphaFoldDB" id="A0A5R9GFJ9"/>
<name>A0A5R9GFJ9_9BACL</name>
<keyword evidence="2" id="KW-1185">Reference proteome</keyword>
<dbReference type="Proteomes" id="UP000309676">
    <property type="component" value="Unassembled WGS sequence"/>
</dbReference>
<organism evidence="1 2">
    <name type="scientific">Paenibacillus antri</name>
    <dbReference type="NCBI Taxonomy" id="2582848"/>
    <lineage>
        <taxon>Bacteria</taxon>
        <taxon>Bacillati</taxon>
        <taxon>Bacillota</taxon>
        <taxon>Bacilli</taxon>
        <taxon>Bacillales</taxon>
        <taxon>Paenibacillaceae</taxon>
        <taxon>Paenibacillus</taxon>
    </lineage>
</organism>
<dbReference type="InterPro" id="IPR002838">
    <property type="entry name" value="AIM24"/>
</dbReference>
<dbReference type="SUPFAM" id="SSF51219">
    <property type="entry name" value="TRAP-like"/>
    <property type="match status" value="1"/>
</dbReference>
<dbReference type="OrthoDB" id="2632108at2"/>
<dbReference type="InterPro" id="IPR036983">
    <property type="entry name" value="AIM24_sf"/>
</dbReference>
<accession>A0A5R9GFJ9</accession>
<sequence>MTPSDTSALAKLDIERNASVHVLHPKQIAAFRGASSQRKDRLLALGDMYRKKKWLESVVEGPAELWIGLPRGFSYSTLEIGTESSLLFLFRNVLHYPAGMTMSTTWLPVRKALAAGDLMRVRFAGPGTIGLVSSGPLVEVELHPTEPAFVDVRSLVAFPKECSLRLAVYGNSLASQHMPYQWQMTGTGSALVQSCVPNARLEAETDHDSFFRRVLREIVPFGGVLFK</sequence>
<reference evidence="1 2" key="1">
    <citation type="submission" date="2019-05" db="EMBL/GenBank/DDBJ databases">
        <authorList>
            <person name="Narsing Rao M.P."/>
            <person name="Li W.J."/>
        </authorList>
    </citation>
    <scope>NUCLEOTIDE SEQUENCE [LARGE SCALE GENOMIC DNA]</scope>
    <source>
        <strain evidence="1 2">SYSU_K30003</strain>
    </source>
</reference>
<dbReference type="Pfam" id="PF01987">
    <property type="entry name" value="AIM24"/>
    <property type="match status" value="1"/>
</dbReference>
<dbReference type="RefSeq" id="WP_138191596.1">
    <property type="nucleotide sequence ID" value="NZ_VCIW01000001.1"/>
</dbReference>
<dbReference type="EMBL" id="VCIW01000001">
    <property type="protein sequence ID" value="TLS53959.1"/>
    <property type="molecule type" value="Genomic_DNA"/>
</dbReference>
<proteinExistence type="predicted"/>
<protein>
    <submittedName>
        <fullName evidence="1">AIM24 family protein</fullName>
    </submittedName>
</protein>
<evidence type="ECO:0000313" key="2">
    <source>
        <dbReference type="Proteomes" id="UP000309676"/>
    </source>
</evidence>
<dbReference type="Gene3D" id="3.60.160.10">
    <property type="entry name" value="Mitochondrial biogenesis AIM24"/>
    <property type="match status" value="1"/>
</dbReference>
<gene>
    <name evidence="1" type="ORF">FE782_01005</name>
</gene>
<comment type="caution">
    <text evidence="1">The sequence shown here is derived from an EMBL/GenBank/DDBJ whole genome shotgun (WGS) entry which is preliminary data.</text>
</comment>
<dbReference type="InterPro" id="IPR016031">
    <property type="entry name" value="Trp_RNA-bd_attenuator-like_dom"/>
</dbReference>